<feature type="compositionally biased region" description="Basic and acidic residues" evidence="1">
    <location>
        <begin position="1"/>
        <end position="13"/>
    </location>
</feature>
<dbReference type="AlphaFoldDB" id="A0A016UTS3"/>
<dbReference type="STRING" id="53326.A0A016UTS3"/>
<dbReference type="CDD" id="cd01650">
    <property type="entry name" value="RT_nLTR_like"/>
    <property type="match status" value="1"/>
</dbReference>
<feature type="domain" description="Reverse transcriptase" evidence="2">
    <location>
        <begin position="202"/>
        <end position="467"/>
    </location>
</feature>
<dbReference type="PROSITE" id="PS50878">
    <property type="entry name" value="RT_POL"/>
    <property type="match status" value="1"/>
</dbReference>
<dbReference type="EMBL" id="JARK01001362">
    <property type="protein sequence ID" value="EYC18844.1"/>
    <property type="molecule type" value="Genomic_DNA"/>
</dbReference>
<reference evidence="4" key="1">
    <citation type="journal article" date="2015" name="Nat. Genet.">
        <title>The genome and transcriptome of the zoonotic hookworm Ancylostoma ceylanicum identify infection-specific gene families.</title>
        <authorList>
            <person name="Schwarz E.M."/>
            <person name="Hu Y."/>
            <person name="Antoshechkin I."/>
            <person name="Miller M.M."/>
            <person name="Sternberg P.W."/>
            <person name="Aroian R.V."/>
        </authorList>
    </citation>
    <scope>NUCLEOTIDE SEQUENCE</scope>
    <source>
        <strain evidence="4">HY135</strain>
    </source>
</reference>
<dbReference type="InterPro" id="IPR043128">
    <property type="entry name" value="Rev_trsase/Diguanyl_cyclase"/>
</dbReference>
<comment type="caution">
    <text evidence="3">The sequence shown here is derived from an EMBL/GenBank/DDBJ whole genome shotgun (WGS) entry which is preliminary data.</text>
</comment>
<evidence type="ECO:0000313" key="4">
    <source>
        <dbReference type="Proteomes" id="UP000024635"/>
    </source>
</evidence>
<sequence length="648" mass="74354">MGTEGTRENKSELEITPPKFAADGASAKQVKESHISEGTRKLYECRHRLLHQFSARSTVEFSVVSKALRESLKADIERKHLSRIHQAISSGRSIRKALQTNKTYTRPLKQLKRNDGTIARTSADVEAVVQDFFNNLFSSTTPSLPQVLQGSEDLPPILPREVRNALSKMKVGKAPEPDNITVEMLISGYHVLEKPSTKLFNECLEREHLPASLADSVISLLFKKGDPLDIGNFRPIALLSTVYKLFSSILAHRMLNCLEVNQPVEQAGFRRKYSTVDHIHVINQLIEKSHEYKFPLYMAFVDFSKAFDSVEYDAIWKSLMCQGVHPKIIRLLSNIYASAEVAIKISANPVPIQVSRGVRQGDPISPALFAAVLETIFRNMDWSKKGININGCYLNHLRYADDIVIFAHDAKELERMLQEMSENSDAVGLKINLSKTVIMSNSVNIPILIDGRAAPYCTSFAYLGQRVSFDGDLTAEISRRIQSGWSAFSRFRPYFTNRRIPMKFKRRLYVSCVEPSLLYGCETWVMRKKEMSMLVIAQRKMMRRMLGVTILDHRTNGWLQSTTKLPEISSRAIERKWTWAKKVAEVDVDRWTRRITEWRPWTWKRSTGRPRMRWRDVFIAYFGETWMRAAASDSATWRRSMKRHIETI</sequence>
<dbReference type="SUPFAM" id="SSF56672">
    <property type="entry name" value="DNA/RNA polymerases"/>
    <property type="match status" value="1"/>
</dbReference>
<dbReference type="PANTHER" id="PTHR47027">
    <property type="entry name" value="REVERSE TRANSCRIPTASE DOMAIN-CONTAINING PROTEIN"/>
    <property type="match status" value="1"/>
</dbReference>
<evidence type="ECO:0000259" key="2">
    <source>
        <dbReference type="PROSITE" id="PS50878"/>
    </source>
</evidence>
<feature type="region of interest" description="Disordered" evidence="1">
    <location>
        <begin position="1"/>
        <end position="30"/>
    </location>
</feature>
<dbReference type="Pfam" id="PF00078">
    <property type="entry name" value="RVT_1"/>
    <property type="match status" value="1"/>
</dbReference>
<gene>
    <name evidence="3" type="primary">Acey_s0026.g1397</name>
    <name evidence="3" type="ORF">Y032_0026g1397</name>
</gene>
<dbReference type="Gene3D" id="3.30.70.270">
    <property type="match status" value="1"/>
</dbReference>
<accession>A0A016UTS3</accession>
<dbReference type="Proteomes" id="UP000024635">
    <property type="component" value="Unassembled WGS sequence"/>
</dbReference>
<dbReference type="PANTHER" id="PTHR47027:SF20">
    <property type="entry name" value="REVERSE TRANSCRIPTASE-LIKE PROTEIN WITH RNA-DIRECTED DNA POLYMERASE DOMAIN"/>
    <property type="match status" value="1"/>
</dbReference>
<dbReference type="OrthoDB" id="410104at2759"/>
<evidence type="ECO:0000256" key="1">
    <source>
        <dbReference type="SAM" id="MobiDB-lite"/>
    </source>
</evidence>
<name>A0A016UTS3_9BILA</name>
<evidence type="ECO:0000313" key="3">
    <source>
        <dbReference type="EMBL" id="EYC18844.1"/>
    </source>
</evidence>
<keyword evidence="4" id="KW-1185">Reference proteome</keyword>
<dbReference type="InterPro" id="IPR043502">
    <property type="entry name" value="DNA/RNA_pol_sf"/>
</dbReference>
<dbReference type="InterPro" id="IPR000477">
    <property type="entry name" value="RT_dom"/>
</dbReference>
<proteinExistence type="predicted"/>
<organism evidence="3 4">
    <name type="scientific">Ancylostoma ceylanicum</name>
    <dbReference type="NCBI Taxonomy" id="53326"/>
    <lineage>
        <taxon>Eukaryota</taxon>
        <taxon>Metazoa</taxon>
        <taxon>Ecdysozoa</taxon>
        <taxon>Nematoda</taxon>
        <taxon>Chromadorea</taxon>
        <taxon>Rhabditida</taxon>
        <taxon>Rhabditina</taxon>
        <taxon>Rhabditomorpha</taxon>
        <taxon>Strongyloidea</taxon>
        <taxon>Ancylostomatidae</taxon>
        <taxon>Ancylostomatinae</taxon>
        <taxon>Ancylostoma</taxon>
    </lineage>
</organism>
<protein>
    <recommendedName>
        <fullName evidence="2">Reverse transcriptase domain-containing protein</fullName>
    </recommendedName>
</protein>